<dbReference type="SUPFAM" id="SSF54427">
    <property type="entry name" value="NTF2-like"/>
    <property type="match status" value="1"/>
</dbReference>
<dbReference type="Proteomes" id="UP001360953">
    <property type="component" value="Unassembled WGS sequence"/>
</dbReference>
<dbReference type="Gene3D" id="3.10.450.50">
    <property type="match status" value="1"/>
</dbReference>
<keyword evidence="2" id="KW-1185">Reference proteome</keyword>
<dbReference type="EMBL" id="JBBPEH010000003">
    <property type="protein sequence ID" value="KAK7540559.1"/>
    <property type="molecule type" value="Genomic_DNA"/>
</dbReference>
<organism evidence="1 2">
    <name type="scientific">Phyllosticta citribraziliensis</name>
    <dbReference type="NCBI Taxonomy" id="989973"/>
    <lineage>
        <taxon>Eukaryota</taxon>
        <taxon>Fungi</taxon>
        <taxon>Dikarya</taxon>
        <taxon>Ascomycota</taxon>
        <taxon>Pezizomycotina</taxon>
        <taxon>Dothideomycetes</taxon>
        <taxon>Dothideomycetes incertae sedis</taxon>
        <taxon>Botryosphaeriales</taxon>
        <taxon>Phyllostictaceae</taxon>
        <taxon>Phyllosticta</taxon>
    </lineage>
</organism>
<dbReference type="PANTHER" id="PTHR41252">
    <property type="entry name" value="BLR2505 PROTEIN"/>
    <property type="match status" value="1"/>
</dbReference>
<evidence type="ECO:0000313" key="1">
    <source>
        <dbReference type="EMBL" id="KAK7540559.1"/>
    </source>
</evidence>
<accession>A0ABR1M0P0</accession>
<dbReference type="PANTHER" id="PTHR41252:SF1">
    <property type="entry name" value="BLR2505 PROTEIN"/>
    <property type="match status" value="1"/>
</dbReference>
<proteinExistence type="predicted"/>
<evidence type="ECO:0000313" key="2">
    <source>
        <dbReference type="Proteomes" id="UP001360953"/>
    </source>
</evidence>
<comment type="caution">
    <text evidence="1">The sequence shown here is derived from an EMBL/GenBank/DDBJ whole genome shotgun (WGS) entry which is preliminary data.</text>
</comment>
<evidence type="ECO:0008006" key="3">
    <source>
        <dbReference type="Google" id="ProtNLM"/>
    </source>
</evidence>
<reference evidence="1 2" key="1">
    <citation type="submission" date="2024-04" db="EMBL/GenBank/DDBJ databases">
        <title>Phyllosticta paracitricarpa is synonymous to the EU quarantine fungus P. citricarpa based on phylogenomic analyses.</title>
        <authorList>
            <consortium name="Lawrence Berkeley National Laboratory"/>
            <person name="Van ingen-buijs V.A."/>
            <person name="Van westerhoven A.C."/>
            <person name="Haridas S."/>
            <person name="Skiadas P."/>
            <person name="Martin F."/>
            <person name="Groenewald J.Z."/>
            <person name="Crous P.W."/>
            <person name="Seidl M.F."/>
        </authorList>
    </citation>
    <scope>NUCLEOTIDE SEQUENCE [LARGE SCALE GENOMIC DNA]</scope>
    <source>
        <strain evidence="1 2">CPC 17464</strain>
    </source>
</reference>
<protein>
    <recommendedName>
        <fullName evidence="3">SnoaL-like domain-containing protein</fullName>
    </recommendedName>
</protein>
<name>A0ABR1M0P0_9PEZI</name>
<sequence length="152" mass="17209">MATKYPSPEEIKAIFKPMEEGEAEKVFERVHPHVDWTVMGTHPIAGRYTSLEDFLNSTLKRLTAIMKTSPIRIKTRNVIGGGDSEWAVVELYADGVECKNGLKFENTYAWCMRFNEDGQIVQVRAYLDSALIKQILEENEGPGVKSYRAPIV</sequence>
<gene>
    <name evidence="1" type="ORF">J3D65DRAFT_615699</name>
</gene>
<dbReference type="RefSeq" id="XP_066657490.1">
    <property type="nucleotide sequence ID" value="XM_066799359.1"/>
</dbReference>
<dbReference type="GeneID" id="92032265"/>
<dbReference type="InterPro" id="IPR032710">
    <property type="entry name" value="NTF2-like_dom_sf"/>
</dbReference>